<evidence type="ECO:0000259" key="4">
    <source>
        <dbReference type="PROSITE" id="PS51000"/>
    </source>
</evidence>
<reference evidence="5" key="1">
    <citation type="submission" date="2020-05" db="EMBL/GenBank/DDBJ databases">
        <authorList>
            <person name="Chiriac C."/>
            <person name="Salcher M."/>
            <person name="Ghai R."/>
            <person name="Kavagutti S V."/>
        </authorList>
    </citation>
    <scope>NUCLEOTIDE SEQUENCE</scope>
</reference>
<evidence type="ECO:0000256" key="1">
    <source>
        <dbReference type="ARBA" id="ARBA00022491"/>
    </source>
</evidence>
<dbReference type="InterPro" id="IPR036390">
    <property type="entry name" value="WH_DNA-bd_sf"/>
</dbReference>
<dbReference type="SUPFAM" id="SSF100950">
    <property type="entry name" value="NagB/RpiA/CoA transferase-like"/>
    <property type="match status" value="1"/>
</dbReference>
<evidence type="ECO:0000256" key="3">
    <source>
        <dbReference type="ARBA" id="ARBA00023163"/>
    </source>
</evidence>
<dbReference type="Pfam" id="PF00455">
    <property type="entry name" value="DeoRC"/>
    <property type="match status" value="1"/>
</dbReference>
<dbReference type="SMART" id="SM00420">
    <property type="entry name" value="HTH_DEOR"/>
    <property type="match status" value="1"/>
</dbReference>
<dbReference type="SMART" id="SM01134">
    <property type="entry name" value="DeoRC"/>
    <property type="match status" value="1"/>
</dbReference>
<gene>
    <name evidence="5" type="ORF">UFOPK1537_00697</name>
</gene>
<feature type="domain" description="HTH deoR-type" evidence="4">
    <location>
        <begin position="3"/>
        <end position="58"/>
    </location>
</feature>
<dbReference type="InterPro" id="IPR050313">
    <property type="entry name" value="Carb_Metab_HTH_regulators"/>
</dbReference>
<dbReference type="Pfam" id="PF08220">
    <property type="entry name" value="HTH_DeoR"/>
    <property type="match status" value="1"/>
</dbReference>
<protein>
    <submittedName>
        <fullName evidence="5">Unannotated protein</fullName>
    </submittedName>
</protein>
<dbReference type="InterPro" id="IPR037171">
    <property type="entry name" value="NagB/RpiA_transferase-like"/>
</dbReference>
<name>A0A6J6D6Y6_9ZZZZ</name>
<dbReference type="PANTHER" id="PTHR30363">
    <property type="entry name" value="HTH-TYPE TRANSCRIPTIONAL REGULATOR SRLR-RELATED"/>
    <property type="match status" value="1"/>
</dbReference>
<dbReference type="AlphaFoldDB" id="A0A6J6D6Y6"/>
<accession>A0A6J6D6Y6</accession>
<keyword evidence="2" id="KW-0805">Transcription regulation</keyword>
<dbReference type="InterPro" id="IPR001034">
    <property type="entry name" value="DeoR_HTH"/>
</dbReference>
<sequence>MLAEERRLRLIEWSNKDGRIDALDASGKLNVAVETVRRDLDILQRRGLLRRVHGGAISASRLSHEFTFPERKNRNPEQKARIAQIAAQYLPEEGCVFVDGGTTTEFLADSLRNKPQLMVVTNSLTLASVLGESSTQVYLLGGRIRPTTLSSIGSKTVEDLKSYRAQIAFLGTNGIDINYGFSTVDPDEAAVKKTMIEHANETIVLADNSKFGSSYSALFANFKNIDRVVTDVDADRLHVEKLTAEGIEVDLA</sequence>
<keyword evidence="3" id="KW-0804">Transcription</keyword>
<dbReference type="PROSITE" id="PS51000">
    <property type="entry name" value="HTH_DEOR_2"/>
    <property type="match status" value="1"/>
</dbReference>
<dbReference type="SUPFAM" id="SSF46785">
    <property type="entry name" value="Winged helix' DNA-binding domain"/>
    <property type="match status" value="1"/>
</dbReference>
<evidence type="ECO:0000313" key="5">
    <source>
        <dbReference type="EMBL" id="CAB4557428.1"/>
    </source>
</evidence>
<dbReference type="EMBL" id="CAEZSX010000110">
    <property type="protein sequence ID" value="CAB4557428.1"/>
    <property type="molecule type" value="Genomic_DNA"/>
</dbReference>
<dbReference type="PANTHER" id="PTHR30363:SF4">
    <property type="entry name" value="GLYCEROL-3-PHOSPHATE REGULON REPRESSOR"/>
    <property type="match status" value="1"/>
</dbReference>
<keyword evidence="1" id="KW-0678">Repressor</keyword>
<dbReference type="PRINTS" id="PR00037">
    <property type="entry name" value="HTHLACR"/>
</dbReference>
<organism evidence="5">
    <name type="scientific">freshwater metagenome</name>
    <dbReference type="NCBI Taxonomy" id="449393"/>
    <lineage>
        <taxon>unclassified sequences</taxon>
        <taxon>metagenomes</taxon>
        <taxon>ecological metagenomes</taxon>
    </lineage>
</organism>
<dbReference type="InterPro" id="IPR014036">
    <property type="entry name" value="DeoR-like_C"/>
</dbReference>
<dbReference type="GO" id="GO:0003700">
    <property type="term" value="F:DNA-binding transcription factor activity"/>
    <property type="evidence" value="ECO:0007669"/>
    <property type="project" value="InterPro"/>
</dbReference>
<dbReference type="Gene3D" id="3.40.50.1360">
    <property type="match status" value="1"/>
</dbReference>
<evidence type="ECO:0000256" key="2">
    <source>
        <dbReference type="ARBA" id="ARBA00023015"/>
    </source>
</evidence>
<proteinExistence type="predicted"/>